<accession>A0ACD1GVQ6</accession>
<protein>
    <submittedName>
        <fullName evidence="1">Uncharacterized protein</fullName>
    </submittedName>
</protein>
<organism evidence="1 2">
    <name type="scientific">Aspergillus aculeatinus CBS 121060</name>
    <dbReference type="NCBI Taxonomy" id="1448322"/>
    <lineage>
        <taxon>Eukaryota</taxon>
        <taxon>Fungi</taxon>
        <taxon>Dikarya</taxon>
        <taxon>Ascomycota</taxon>
        <taxon>Pezizomycotina</taxon>
        <taxon>Eurotiomycetes</taxon>
        <taxon>Eurotiomycetidae</taxon>
        <taxon>Eurotiales</taxon>
        <taxon>Aspergillaceae</taxon>
        <taxon>Aspergillus</taxon>
        <taxon>Aspergillus subgen. Circumdati</taxon>
    </lineage>
</organism>
<dbReference type="EMBL" id="KZ824997">
    <property type="protein sequence ID" value="RAH65352.1"/>
    <property type="molecule type" value="Genomic_DNA"/>
</dbReference>
<gene>
    <name evidence="1" type="ORF">BO66DRAFT_432111</name>
</gene>
<evidence type="ECO:0000313" key="1">
    <source>
        <dbReference type="EMBL" id="RAH65352.1"/>
    </source>
</evidence>
<dbReference type="Proteomes" id="UP000249661">
    <property type="component" value="Unassembled WGS sequence"/>
</dbReference>
<sequence>MNRGRTRRARLKRSKTGCRTCRARHVKCDETPGKCQNCTSTGRQCDGYDAHRLLLPTTRTRHSERLPLSPPVAVTVPWASTSDERRCFGFVQARTIPDVLSYFDSLIWEQFVLQTVRREPAVWHAVVALGAVHQHIEPGLMGGSTVWELMAVAQSTRSFACLRRRNPRDPQMREVTLLCCLLFTIMDVVRQEFGTAVQHIRAGLRILDEDTLSTSSAGQPLHLFWLHAFRHLDTQIGSDRLFMGEGSDASSSPEDASRGSKVAVQPAVDPTWPSWSSHSKGPHTVSSARHMLEPLYNRFFKFIRQCWRMSPAELQSAAAAPVLAEQASLTAQYHRARHFWRAFRMEQDNSRLSPKDQRGAEVLEIWLTAVGLGLQTGPLHGDLAALQRFTPQYRDLLHRNQRFLARFPQRPTLLVDMGVLPTILLVGDGCQDLSVRWEALQAHYAWPHQEGPFSAPLMAARLEHLIRAQLRVRVRADLVASLGLASHQPVKSCLEAVEELVETEADRILEHMRSVSSNDNEEDRERSAQMLSALDQMHDHWGSVARMKRIEGSSTL</sequence>
<reference evidence="1" key="1">
    <citation type="submission" date="2018-02" db="EMBL/GenBank/DDBJ databases">
        <title>The genomes of Aspergillus section Nigri reveals drivers in fungal speciation.</title>
        <authorList>
            <consortium name="DOE Joint Genome Institute"/>
            <person name="Vesth T.C."/>
            <person name="Nybo J."/>
            <person name="Theobald S."/>
            <person name="Brandl J."/>
            <person name="Frisvad J.C."/>
            <person name="Nielsen K.F."/>
            <person name="Lyhne E.K."/>
            <person name="Kogle M.E."/>
            <person name="Kuo A."/>
            <person name="Riley R."/>
            <person name="Clum A."/>
            <person name="Nolan M."/>
            <person name="Lipzen A."/>
            <person name="Salamov A."/>
            <person name="Henrissat B."/>
            <person name="Wiebenga A."/>
            <person name="De vries R.P."/>
            <person name="Grigoriev I.V."/>
            <person name="Mortensen U.H."/>
            <person name="Andersen M.R."/>
            <person name="Baker S.E."/>
        </authorList>
    </citation>
    <scope>NUCLEOTIDE SEQUENCE</scope>
    <source>
        <strain evidence="1">CBS 121060</strain>
    </source>
</reference>
<keyword evidence="2" id="KW-1185">Reference proteome</keyword>
<proteinExistence type="predicted"/>
<evidence type="ECO:0000313" key="2">
    <source>
        <dbReference type="Proteomes" id="UP000249661"/>
    </source>
</evidence>
<name>A0ACD1GVQ6_9EURO</name>